<dbReference type="GO" id="GO:0008887">
    <property type="term" value="F:glycerate kinase activity"/>
    <property type="evidence" value="ECO:0007669"/>
    <property type="project" value="UniProtKB-UniRule"/>
</dbReference>
<dbReference type="PANTHER" id="PTHR21599">
    <property type="entry name" value="GLYCERATE KINASE"/>
    <property type="match status" value="1"/>
</dbReference>
<gene>
    <name evidence="5" type="ORF">HNR05_002327</name>
</gene>
<dbReference type="InterPro" id="IPR018193">
    <property type="entry name" value="Glyc_kinase_flavodox-like_fold"/>
</dbReference>
<protein>
    <submittedName>
        <fullName evidence="5">Glycerate kinase</fullName>
        <ecNumber evidence="5">2.7.1.31</ecNumber>
    </submittedName>
</protein>
<name>A0A7Z0EFK7_9MICO</name>
<dbReference type="InterPro" id="IPR036129">
    <property type="entry name" value="Glycerate_kinase_sf"/>
</dbReference>
<sequence>MNLSQTWHAEAMTRRRILIAPDSFKGTATAIEVARALAAGWASVHPLDDLVLLPMADGGEGTLDAFEVAFPGARRMPLTVQGPDNRPADAHWLLLPDGTGIVELANTSGITLLEALLPLDAHTLGFGQAIAAALDHGVDRLLLALGGSSSSDGGAGALTALGALFLDAMNRPVRLGNRGLGALATTTFSSLRSLPPHGAQILSDVTNPLLGEQGAAVVYGPQKGANPAQVAGLESNLRRLARLIPVDPTLPGTGAAGGTAFGMLAWGARLTSGARAVADVLGVPAALAGASVLITGEGRFDAQSAAGKVAAVLAALSTDAGVPALLVAGKIEAEPTGFVAAQSLTKVAGSSAAAMADPLRHLHTAGAALARAQLPQHSR</sequence>
<dbReference type="Pfam" id="PF02595">
    <property type="entry name" value="Gly_kinase"/>
    <property type="match status" value="1"/>
</dbReference>
<dbReference type="NCBIfam" id="TIGR00045">
    <property type="entry name" value="glycerate kinase"/>
    <property type="match status" value="1"/>
</dbReference>
<evidence type="ECO:0000256" key="3">
    <source>
        <dbReference type="ARBA" id="ARBA00022777"/>
    </source>
</evidence>
<comment type="similarity">
    <text evidence="1 4">Belongs to the glycerate kinase type-1 family.</text>
</comment>
<dbReference type="EC" id="2.7.1.31" evidence="5"/>
<evidence type="ECO:0000256" key="1">
    <source>
        <dbReference type="ARBA" id="ARBA00006284"/>
    </source>
</evidence>
<comment type="caution">
    <text evidence="5">The sequence shown here is derived from an EMBL/GenBank/DDBJ whole genome shotgun (WGS) entry which is preliminary data.</text>
</comment>
<keyword evidence="3 4" id="KW-0418">Kinase</keyword>
<dbReference type="RefSeq" id="WP_246318391.1">
    <property type="nucleotide sequence ID" value="NZ_JACCFM010000001.1"/>
</dbReference>
<organism evidence="5 6">
    <name type="scientific">Glaciibacter psychrotolerans</name>
    <dbReference type="NCBI Taxonomy" id="670054"/>
    <lineage>
        <taxon>Bacteria</taxon>
        <taxon>Bacillati</taxon>
        <taxon>Actinomycetota</taxon>
        <taxon>Actinomycetes</taxon>
        <taxon>Micrococcales</taxon>
        <taxon>Microbacteriaceae</taxon>
        <taxon>Glaciibacter</taxon>
    </lineage>
</organism>
<dbReference type="Proteomes" id="UP000537260">
    <property type="component" value="Unassembled WGS sequence"/>
</dbReference>
<accession>A0A7Z0EFK7</accession>
<dbReference type="AlphaFoldDB" id="A0A7Z0EFK7"/>
<dbReference type="PANTHER" id="PTHR21599:SF0">
    <property type="entry name" value="GLYCERATE KINASE"/>
    <property type="match status" value="1"/>
</dbReference>
<dbReference type="EMBL" id="JACCFM010000001">
    <property type="protein sequence ID" value="NYJ20536.1"/>
    <property type="molecule type" value="Genomic_DNA"/>
</dbReference>
<evidence type="ECO:0000313" key="6">
    <source>
        <dbReference type="Proteomes" id="UP000537260"/>
    </source>
</evidence>
<evidence type="ECO:0000313" key="5">
    <source>
        <dbReference type="EMBL" id="NYJ20536.1"/>
    </source>
</evidence>
<dbReference type="Gene3D" id="3.90.1510.10">
    <property type="entry name" value="Glycerate kinase, domain 2"/>
    <property type="match status" value="1"/>
</dbReference>
<dbReference type="InterPro" id="IPR018197">
    <property type="entry name" value="Glycerate_kinase_RE-like"/>
</dbReference>
<dbReference type="InterPro" id="IPR004381">
    <property type="entry name" value="Glycerate_kinase"/>
</dbReference>
<keyword evidence="6" id="KW-1185">Reference proteome</keyword>
<keyword evidence="2 4" id="KW-0808">Transferase</keyword>
<reference evidence="5 6" key="1">
    <citation type="submission" date="2020-07" db="EMBL/GenBank/DDBJ databases">
        <title>Sequencing the genomes of 1000 actinobacteria strains.</title>
        <authorList>
            <person name="Klenk H.-P."/>
        </authorList>
    </citation>
    <scope>NUCLEOTIDE SEQUENCE [LARGE SCALE GENOMIC DNA]</scope>
    <source>
        <strain evidence="5 6">LI1</strain>
    </source>
</reference>
<dbReference type="Gene3D" id="3.40.50.10350">
    <property type="entry name" value="Glycerate kinase, domain 1"/>
    <property type="match status" value="1"/>
</dbReference>
<dbReference type="GO" id="GO:0031388">
    <property type="term" value="P:organic acid phosphorylation"/>
    <property type="evidence" value="ECO:0007669"/>
    <property type="project" value="UniProtKB-UniRule"/>
</dbReference>
<evidence type="ECO:0000256" key="2">
    <source>
        <dbReference type="ARBA" id="ARBA00022679"/>
    </source>
</evidence>
<evidence type="ECO:0000256" key="4">
    <source>
        <dbReference type="PIRNR" id="PIRNR006078"/>
    </source>
</evidence>
<dbReference type="SUPFAM" id="SSF110738">
    <property type="entry name" value="Glycerate kinase I"/>
    <property type="match status" value="1"/>
</dbReference>
<dbReference type="PIRSF" id="PIRSF006078">
    <property type="entry name" value="GlxK"/>
    <property type="match status" value="1"/>
</dbReference>
<proteinExistence type="inferred from homology"/>